<evidence type="ECO:0000313" key="2">
    <source>
        <dbReference type="EMBL" id="QJD54599.1"/>
    </source>
</evidence>
<name>A0A6M3TA11_9CAUD</name>
<protein>
    <submittedName>
        <fullName evidence="2">Uncharacterized protein</fullName>
    </submittedName>
</protein>
<evidence type="ECO:0000313" key="3">
    <source>
        <dbReference type="Proteomes" id="UP000502407"/>
    </source>
</evidence>
<gene>
    <name evidence="2" type="ORF">PssvBMR1_gp06</name>
</gene>
<keyword evidence="3" id="KW-1185">Reference proteome</keyword>
<evidence type="ECO:0000256" key="1">
    <source>
        <dbReference type="SAM" id="MobiDB-lite"/>
    </source>
</evidence>
<accession>A0A6M3TA11</accession>
<reference evidence="2 3" key="1">
    <citation type="journal article" date="2020" name="Microb. Biotechnol.">
        <title>Phage biocontrol to combat Pseudomonas syringae pathogens causing disease in cherry.</title>
        <authorList>
            <person name="Rabiey M."/>
            <person name="Roy S.R."/>
            <person name="Holtappels D."/>
            <person name="Franceschetti L."/>
            <person name="Quilty B.J."/>
            <person name="Creeth R."/>
            <person name="Sundin G.W."/>
            <person name="Wagemans J."/>
            <person name="Lavigne R."/>
            <person name="Jackson R.W."/>
        </authorList>
    </citation>
    <scope>NUCLEOTIDE SEQUENCE [LARGE SCALE GENOMIC DNA]</scope>
</reference>
<feature type="region of interest" description="Disordered" evidence="1">
    <location>
        <begin position="1"/>
        <end position="30"/>
    </location>
</feature>
<dbReference type="Proteomes" id="UP000502407">
    <property type="component" value="Segment"/>
</dbReference>
<proteinExistence type="predicted"/>
<sequence length="30" mass="3302">MSSKSTARIVEKPSRSKRLSTRCQTFTAGS</sequence>
<organism evidence="2 3">
    <name type="scientific">Pseudomonas phage MR1</name>
    <dbReference type="NCBI Taxonomy" id="2711169"/>
    <lineage>
        <taxon>Viruses</taxon>
        <taxon>Duplodnaviria</taxon>
        <taxon>Heunggongvirae</taxon>
        <taxon>Uroviricota</taxon>
        <taxon>Caudoviricetes</taxon>
        <taxon>Autographivirales</taxon>
        <taxon>Autotranscriptaviridae</taxon>
        <taxon>Studiervirinae</taxon>
        <taxon>Hennigervirus</taxon>
        <taxon>Hennigervirus MR1</taxon>
    </lineage>
</organism>
<feature type="compositionally biased region" description="Polar residues" evidence="1">
    <location>
        <begin position="21"/>
        <end position="30"/>
    </location>
</feature>
<dbReference type="EMBL" id="MT104465">
    <property type="protein sequence ID" value="QJD54599.1"/>
    <property type="molecule type" value="Genomic_DNA"/>
</dbReference>